<name>A0A1S3HIM6_LINAN</name>
<dbReference type="Gene3D" id="2.60.40.10">
    <property type="entry name" value="Immunoglobulins"/>
    <property type="match status" value="1"/>
</dbReference>
<reference evidence="10" key="1">
    <citation type="submission" date="2025-08" db="UniProtKB">
        <authorList>
            <consortium name="RefSeq"/>
        </authorList>
    </citation>
    <scope>IDENTIFICATION</scope>
    <source>
        <tissue evidence="10">Gonads</tissue>
    </source>
</reference>
<evidence type="ECO:0000256" key="6">
    <source>
        <dbReference type="SAM" id="Phobius"/>
    </source>
</evidence>
<feature type="domain" description="Fibronectin type-III" evidence="8">
    <location>
        <begin position="698"/>
        <end position="793"/>
    </location>
</feature>
<dbReference type="Proteomes" id="UP000085678">
    <property type="component" value="Unplaced"/>
</dbReference>
<feature type="transmembrane region" description="Helical" evidence="6">
    <location>
        <begin position="814"/>
        <end position="838"/>
    </location>
</feature>
<dbReference type="STRING" id="7574.A0A1S3HIM6"/>
<keyword evidence="9" id="KW-1185">Reference proteome</keyword>
<feature type="compositionally biased region" description="Low complexity" evidence="5">
    <location>
        <begin position="565"/>
        <end position="610"/>
    </location>
</feature>
<dbReference type="KEGG" id="lak:106155612"/>
<evidence type="ECO:0000313" key="9">
    <source>
        <dbReference type="Proteomes" id="UP000085678"/>
    </source>
</evidence>
<dbReference type="InterPro" id="IPR003961">
    <property type="entry name" value="FN3_dom"/>
</dbReference>
<dbReference type="OrthoDB" id="6287021at2759"/>
<dbReference type="InterPro" id="IPR013783">
    <property type="entry name" value="Ig-like_fold"/>
</dbReference>
<keyword evidence="2 7" id="KW-0732">Signal</keyword>
<feature type="compositionally biased region" description="Polar residues" evidence="5">
    <location>
        <begin position="611"/>
        <end position="622"/>
    </location>
</feature>
<dbReference type="SMART" id="SM00365">
    <property type="entry name" value="LRR_SD22"/>
    <property type="match status" value="6"/>
</dbReference>
<evidence type="ECO:0000256" key="2">
    <source>
        <dbReference type="ARBA" id="ARBA00022729"/>
    </source>
</evidence>
<dbReference type="InterPro" id="IPR003591">
    <property type="entry name" value="Leu-rich_rpt_typical-subtyp"/>
</dbReference>
<keyword evidence="3" id="KW-0677">Repeat</keyword>
<feature type="region of interest" description="Disordered" evidence="5">
    <location>
        <begin position="945"/>
        <end position="965"/>
    </location>
</feature>
<feature type="chain" id="PRO_5010302698" evidence="7">
    <location>
        <begin position="33"/>
        <end position="981"/>
    </location>
</feature>
<protein>
    <submittedName>
        <fullName evidence="10">Leucine-rich repeat-containing protein 15</fullName>
    </submittedName>
</protein>
<evidence type="ECO:0000259" key="8">
    <source>
        <dbReference type="PROSITE" id="PS50853"/>
    </source>
</evidence>
<dbReference type="InterPro" id="IPR001611">
    <property type="entry name" value="Leu-rich_rpt"/>
</dbReference>
<dbReference type="SUPFAM" id="SSF52058">
    <property type="entry name" value="L domain-like"/>
    <property type="match status" value="2"/>
</dbReference>
<dbReference type="PANTHER" id="PTHR24373:SF398">
    <property type="entry name" value="LEUCINE-RICH REPEAT-CONTAINING G-PROTEIN COUPLED RECEPTOR 6"/>
    <property type="match status" value="1"/>
</dbReference>
<evidence type="ECO:0000256" key="5">
    <source>
        <dbReference type="SAM" id="MobiDB-lite"/>
    </source>
</evidence>
<dbReference type="InterPro" id="IPR050328">
    <property type="entry name" value="Dev_Immune_Receptor"/>
</dbReference>
<dbReference type="InterPro" id="IPR032675">
    <property type="entry name" value="LRR_dom_sf"/>
</dbReference>
<keyword evidence="6" id="KW-0812">Transmembrane</keyword>
<dbReference type="CDD" id="cd00063">
    <property type="entry name" value="FN3"/>
    <property type="match status" value="1"/>
</dbReference>
<dbReference type="PROSITE" id="PS50853">
    <property type="entry name" value="FN3"/>
    <property type="match status" value="1"/>
</dbReference>
<dbReference type="SMART" id="SM00369">
    <property type="entry name" value="LRR_TYP"/>
    <property type="match status" value="13"/>
</dbReference>
<dbReference type="RefSeq" id="XP_013385970.1">
    <property type="nucleotide sequence ID" value="XM_013530516.1"/>
</dbReference>
<keyword evidence="6" id="KW-1133">Transmembrane helix</keyword>
<organism evidence="9 10">
    <name type="scientific">Lingula anatina</name>
    <name type="common">Brachiopod</name>
    <name type="synonym">Lingula unguis</name>
    <dbReference type="NCBI Taxonomy" id="7574"/>
    <lineage>
        <taxon>Eukaryota</taxon>
        <taxon>Metazoa</taxon>
        <taxon>Spiralia</taxon>
        <taxon>Lophotrochozoa</taxon>
        <taxon>Brachiopoda</taxon>
        <taxon>Linguliformea</taxon>
        <taxon>Lingulata</taxon>
        <taxon>Lingulida</taxon>
        <taxon>Linguloidea</taxon>
        <taxon>Lingulidae</taxon>
        <taxon>Lingula</taxon>
    </lineage>
</organism>
<dbReference type="GeneID" id="106155612"/>
<sequence length="981" mass="109321">MIPKHKQKPTTTSAKAILSLCLTLTAISLTDSQLCPLPPPCGCERGENGAVINCRYYKLTALPEITPSNVTFYELTLAHNNIHLLTPGMFQGLSIQRLDLSSNPIEYLDNNTFIGLESSLTELILEVREGTQVHINMEAITSLTKLEYLYLKGFTMPVLPDALFHELTNLRQLYLESCAVRQISSNTFSVINNTLEELHLINNNITEVPTSGLSLLKNLKILDLSGNIIRSINTDSFQGLTALVDLDLSHNALQILHLNAFRGLEVNLEKLSLHLNILMELQLPAISKLYKLKSLNLANNQIQTIQNGLFTNLTRLEYLNILGNQLRAITPYTFNGLHTRLKSLILAENRLRYIANETFLSFNSLEELYLDNQQLVGLFNPHTFNGLEKNLKVLSIDNVGFSSTAWLSLKPLTKLRTLNLCHNQVTIIPNYFFENFTHLNTLKLCHNSMYTLAQATLYGLQSTLRRLLLNNNNIVSMDRCTFNEFHFLEEVTLGGNPLQCDCRLQWLKEWVNRTFTPFLQQVLIDWRCDQPEDVQGKLFRMIPWENFTCVRQPIPRSCIPYTTTTSTTTTTPTTTTTSTTTMTSTTTSTTTTTTIPSTTSPRTRSTSPTTHAVNSTPNTVNRTTTLQQYTSSSFTVTPQNTSRTPVKTATTLSSSLVTISELSSPTTRSPPTEHSSSGTIPAISSTPQSSVVPTHGTHYLEIRLLNATTSSLKFWWNPDHDHDITGYQIQYDYFTQEMNHTTLSDPLHYTVTVYEMRRLQAGTSYHICIIILLDNREMDKRPENCFNASTNAVPAPANNSNQSHPPGPISAGTLAGVIIGVILVVVAVIAVAVVVVVIRRRKLTTEPYYAKPSKGLPSNTLPTTSYDSKRYTKKKNLNGAAKANSGVCETKFNGKADLAADKNSEIEGATAFPSTSEKLSDEKAASIENEVNSAERWSAANERYKKMPLPPKPEDGYLNPKDCIPDSPSDPADVYCEIGYI</sequence>
<evidence type="ECO:0000313" key="10">
    <source>
        <dbReference type="RefSeq" id="XP_013385970.1"/>
    </source>
</evidence>
<dbReference type="AlphaFoldDB" id="A0A1S3HIM6"/>
<dbReference type="InParanoid" id="A0A1S3HIM6"/>
<dbReference type="SMART" id="SM00082">
    <property type="entry name" value="LRRCT"/>
    <property type="match status" value="1"/>
</dbReference>
<feature type="region of interest" description="Disordered" evidence="5">
    <location>
        <begin position="565"/>
        <end position="622"/>
    </location>
</feature>
<evidence type="ECO:0000256" key="3">
    <source>
        <dbReference type="ARBA" id="ARBA00022737"/>
    </source>
</evidence>
<dbReference type="Gene3D" id="3.80.10.10">
    <property type="entry name" value="Ribonuclease Inhibitor"/>
    <property type="match status" value="4"/>
</dbReference>
<proteinExistence type="predicted"/>
<gene>
    <name evidence="10" type="primary">LOC106155612</name>
</gene>
<dbReference type="InterPro" id="IPR000483">
    <property type="entry name" value="Cys-rich_flank_reg_C"/>
</dbReference>
<feature type="region of interest" description="Disordered" evidence="5">
    <location>
        <begin position="658"/>
        <end position="692"/>
    </location>
</feature>
<dbReference type="Pfam" id="PF13855">
    <property type="entry name" value="LRR_8"/>
    <property type="match status" value="4"/>
</dbReference>
<feature type="compositionally biased region" description="Polar residues" evidence="5">
    <location>
        <begin position="665"/>
        <end position="692"/>
    </location>
</feature>
<accession>A0A1S3HIM6</accession>
<dbReference type="GO" id="GO:0031012">
    <property type="term" value="C:extracellular matrix"/>
    <property type="evidence" value="ECO:0007669"/>
    <property type="project" value="TreeGrafter"/>
</dbReference>
<dbReference type="PANTHER" id="PTHR24373">
    <property type="entry name" value="SLIT RELATED LEUCINE-RICH REPEAT NEURONAL PROTEIN"/>
    <property type="match status" value="1"/>
</dbReference>
<dbReference type="SUPFAM" id="SSF49265">
    <property type="entry name" value="Fibronectin type III"/>
    <property type="match status" value="1"/>
</dbReference>
<keyword evidence="6" id="KW-0472">Membrane</keyword>
<feature type="region of interest" description="Disordered" evidence="5">
    <location>
        <begin position="630"/>
        <end position="649"/>
    </location>
</feature>
<dbReference type="PROSITE" id="PS51450">
    <property type="entry name" value="LRR"/>
    <property type="match status" value="5"/>
</dbReference>
<dbReference type="InterPro" id="IPR036116">
    <property type="entry name" value="FN3_sf"/>
</dbReference>
<keyword evidence="1" id="KW-0433">Leucine-rich repeat</keyword>
<evidence type="ECO:0000256" key="7">
    <source>
        <dbReference type="SAM" id="SignalP"/>
    </source>
</evidence>
<dbReference type="GO" id="GO:0005615">
    <property type="term" value="C:extracellular space"/>
    <property type="evidence" value="ECO:0007669"/>
    <property type="project" value="TreeGrafter"/>
</dbReference>
<keyword evidence="4" id="KW-1015">Disulfide bond</keyword>
<evidence type="ECO:0000256" key="1">
    <source>
        <dbReference type="ARBA" id="ARBA00022614"/>
    </source>
</evidence>
<feature type="signal peptide" evidence="7">
    <location>
        <begin position="1"/>
        <end position="32"/>
    </location>
</feature>
<evidence type="ECO:0000256" key="4">
    <source>
        <dbReference type="ARBA" id="ARBA00023157"/>
    </source>
</evidence>